<reference evidence="2 3" key="1">
    <citation type="journal article" date="2018" name="Nat. Ecol. Evol.">
        <title>Shark genomes provide insights into elasmobranch evolution and the origin of vertebrates.</title>
        <authorList>
            <person name="Hara Y"/>
            <person name="Yamaguchi K"/>
            <person name="Onimaru K"/>
            <person name="Kadota M"/>
            <person name="Koyanagi M"/>
            <person name="Keeley SD"/>
            <person name="Tatsumi K"/>
            <person name="Tanaka K"/>
            <person name="Motone F"/>
            <person name="Kageyama Y"/>
            <person name="Nozu R"/>
            <person name="Adachi N"/>
            <person name="Nishimura O"/>
            <person name="Nakagawa R"/>
            <person name="Tanegashima C"/>
            <person name="Kiyatake I"/>
            <person name="Matsumoto R"/>
            <person name="Murakumo K"/>
            <person name="Nishida K"/>
            <person name="Terakita A"/>
            <person name="Kuratani S"/>
            <person name="Sato K"/>
            <person name="Hyodo S Kuraku.S."/>
        </authorList>
    </citation>
    <scope>NUCLEOTIDE SEQUENCE [LARGE SCALE GENOMIC DNA]</scope>
</reference>
<sequence>MGKWGDGEVENKFILKISNKKHKHELPKSPALPHSVKPEYQAISESPLRPDQQQVQVDSDRHCPEEGAGVGEGGHGSLQHTVPGGALEIPQHPIAIGGGRQQVSEGEVDQELASSGPELWPPAVSANNQQ</sequence>
<dbReference type="Proteomes" id="UP000287033">
    <property type="component" value="Unassembled WGS sequence"/>
</dbReference>
<dbReference type="EMBL" id="BEZZ01117658">
    <property type="protein sequence ID" value="GCC43628.1"/>
    <property type="molecule type" value="Genomic_DNA"/>
</dbReference>
<proteinExistence type="predicted"/>
<organism evidence="2 3">
    <name type="scientific">Chiloscyllium punctatum</name>
    <name type="common">Brownbanded bambooshark</name>
    <name type="synonym">Hemiscyllium punctatum</name>
    <dbReference type="NCBI Taxonomy" id="137246"/>
    <lineage>
        <taxon>Eukaryota</taxon>
        <taxon>Metazoa</taxon>
        <taxon>Chordata</taxon>
        <taxon>Craniata</taxon>
        <taxon>Vertebrata</taxon>
        <taxon>Chondrichthyes</taxon>
        <taxon>Elasmobranchii</taxon>
        <taxon>Galeomorphii</taxon>
        <taxon>Galeoidea</taxon>
        <taxon>Orectolobiformes</taxon>
        <taxon>Hemiscylliidae</taxon>
        <taxon>Chiloscyllium</taxon>
    </lineage>
</organism>
<evidence type="ECO:0000256" key="1">
    <source>
        <dbReference type="SAM" id="MobiDB-lite"/>
    </source>
</evidence>
<keyword evidence="3" id="KW-1185">Reference proteome</keyword>
<protein>
    <submittedName>
        <fullName evidence="2">Uncharacterized protein</fullName>
    </submittedName>
</protein>
<feature type="region of interest" description="Disordered" evidence="1">
    <location>
        <begin position="18"/>
        <end position="130"/>
    </location>
</feature>
<gene>
    <name evidence="2" type="ORF">chiPu_0027917</name>
</gene>
<comment type="caution">
    <text evidence="2">The sequence shown here is derived from an EMBL/GenBank/DDBJ whole genome shotgun (WGS) entry which is preliminary data.</text>
</comment>
<name>A0A401TM06_CHIPU</name>
<evidence type="ECO:0000313" key="2">
    <source>
        <dbReference type="EMBL" id="GCC43628.1"/>
    </source>
</evidence>
<evidence type="ECO:0000313" key="3">
    <source>
        <dbReference type="Proteomes" id="UP000287033"/>
    </source>
</evidence>
<dbReference type="AlphaFoldDB" id="A0A401TM06"/>
<accession>A0A401TM06</accession>